<dbReference type="EMBL" id="SRLO01000463">
    <property type="protein sequence ID" value="TNN55189.1"/>
    <property type="molecule type" value="Genomic_DNA"/>
</dbReference>
<protein>
    <submittedName>
        <fullName evidence="2">Uncharacterized protein</fullName>
    </submittedName>
</protein>
<accession>A0A4Z2GPB3</accession>
<sequence length="119" mass="13688">MGTRSVTTVAEGAVDEAGSELSAGDEEGVERYQLTPEVGRRRLSDVHRHRHRGDAYKHRETPREADWAFYTRSQGGLGARRTHLRLRLTGSESEEEILHPTRCHRAVLKRRFLLLGVWW</sequence>
<feature type="region of interest" description="Disordered" evidence="1">
    <location>
        <begin position="1"/>
        <end position="29"/>
    </location>
</feature>
<comment type="caution">
    <text evidence="2">The sequence shown here is derived from an EMBL/GenBank/DDBJ whole genome shotgun (WGS) entry which is preliminary data.</text>
</comment>
<dbReference type="AlphaFoldDB" id="A0A4Z2GPB3"/>
<feature type="compositionally biased region" description="Acidic residues" evidence="1">
    <location>
        <begin position="13"/>
        <end position="28"/>
    </location>
</feature>
<proteinExistence type="predicted"/>
<gene>
    <name evidence="2" type="ORF">EYF80_034634</name>
</gene>
<evidence type="ECO:0000313" key="3">
    <source>
        <dbReference type="Proteomes" id="UP000314294"/>
    </source>
</evidence>
<name>A0A4Z2GPB3_9TELE</name>
<keyword evidence="3" id="KW-1185">Reference proteome</keyword>
<evidence type="ECO:0000313" key="2">
    <source>
        <dbReference type="EMBL" id="TNN55189.1"/>
    </source>
</evidence>
<organism evidence="2 3">
    <name type="scientific">Liparis tanakae</name>
    <name type="common">Tanaka's snailfish</name>
    <dbReference type="NCBI Taxonomy" id="230148"/>
    <lineage>
        <taxon>Eukaryota</taxon>
        <taxon>Metazoa</taxon>
        <taxon>Chordata</taxon>
        <taxon>Craniata</taxon>
        <taxon>Vertebrata</taxon>
        <taxon>Euteleostomi</taxon>
        <taxon>Actinopterygii</taxon>
        <taxon>Neopterygii</taxon>
        <taxon>Teleostei</taxon>
        <taxon>Neoteleostei</taxon>
        <taxon>Acanthomorphata</taxon>
        <taxon>Eupercaria</taxon>
        <taxon>Perciformes</taxon>
        <taxon>Cottioidei</taxon>
        <taxon>Cottales</taxon>
        <taxon>Liparidae</taxon>
        <taxon>Liparis</taxon>
    </lineage>
</organism>
<reference evidence="2 3" key="1">
    <citation type="submission" date="2019-03" db="EMBL/GenBank/DDBJ databases">
        <title>First draft genome of Liparis tanakae, snailfish: a comprehensive survey of snailfish specific genes.</title>
        <authorList>
            <person name="Kim W."/>
            <person name="Song I."/>
            <person name="Jeong J.-H."/>
            <person name="Kim D."/>
            <person name="Kim S."/>
            <person name="Ryu S."/>
            <person name="Song J.Y."/>
            <person name="Lee S.K."/>
        </authorList>
    </citation>
    <scope>NUCLEOTIDE SEQUENCE [LARGE SCALE GENOMIC DNA]</scope>
    <source>
        <tissue evidence="2">Muscle</tissue>
    </source>
</reference>
<evidence type="ECO:0000256" key="1">
    <source>
        <dbReference type="SAM" id="MobiDB-lite"/>
    </source>
</evidence>
<dbReference type="Proteomes" id="UP000314294">
    <property type="component" value="Unassembled WGS sequence"/>
</dbReference>